<dbReference type="InterPro" id="IPR032710">
    <property type="entry name" value="NTF2-like_dom_sf"/>
</dbReference>
<dbReference type="EMBL" id="QGGQ01000010">
    <property type="protein sequence ID" value="PWK21820.1"/>
    <property type="molecule type" value="Genomic_DNA"/>
</dbReference>
<dbReference type="SUPFAM" id="SSF54427">
    <property type="entry name" value="NTF2-like"/>
    <property type="match status" value="1"/>
</dbReference>
<comment type="caution">
    <text evidence="2">The sequence shown here is derived from an EMBL/GenBank/DDBJ whole genome shotgun (WGS) entry which is preliminary data.</text>
</comment>
<dbReference type="AlphaFoldDB" id="A0A316EFV1"/>
<dbReference type="Pfam" id="PF12680">
    <property type="entry name" value="SnoaL_2"/>
    <property type="match status" value="1"/>
</dbReference>
<evidence type="ECO:0000259" key="1">
    <source>
        <dbReference type="Pfam" id="PF12680"/>
    </source>
</evidence>
<proteinExistence type="predicted"/>
<organism evidence="2 3">
    <name type="scientific">Maribacter polysiphoniae</name>
    <dbReference type="NCBI Taxonomy" id="429344"/>
    <lineage>
        <taxon>Bacteria</taxon>
        <taxon>Pseudomonadati</taxon>
        <taxon>Bacteroidota</taxon>
        <taxon>Flavobacteriia</taxon>
        <taxon>Flavobacteriales</taxon>
        <taxon>Flavobacteriaceae</taxon>
        <taxon>Maribacter</taxon>
    </lineage>
</organism>
<dbReference type="Gene3D" id="3.10.450.50">
    <property type="match status" value="1"/>
</dbReference>
<dbReference type="PANTHER" id="PTHR41252:SF1">
    <property type="entry name" value="BLR2505 PROTEIN"/>
    <property type="match status" value="1"/>
</dbReference>
<dbReference type="PANTHER" id="PTHR41252">
    <property type="entry name" value="BLR2505 PROTEIN"/>
    <property type="match status" value="1"/>
</dbReference>
<evidence type="ECO:0000313" key="3">
    <source>
        <dbReference type="Proteomes" id="UP000245667"/>
    </source>
</evidence>
<name>A0A316EFV1_9FLAO</name>
<feature type="domain" description="SnoaL-like" evidence="1">
    <location>
        <begin position="55"/>
        <end position="163"/>
    </location>
</feature>
<accession>A0A316EFV1</accession>
<protein>
    <recommendedName>
        <fullName evidence="1">SnoaL-like domain-containing protein</fullName>
    </recommendedName>
</protein>
<dbReference type="Proteomes" id="UP000245667">
    <property type="component" value="Unassembled WGS sequence"/>
</dbReference>
<sequence length="179" mass="20201">MKVVKRHCDPQKNKVVYFIFENVQAKNGPKQKHNYIIIIKQTKIMRTELNIKIIDALYNAFSTGDMPTVLGLMHPEIEWNEAESNSLADGNPYVGPDSILEGVFARLGANHEYFGLQDVKVHGMNDNMVLATLRYDAKVKATGKSYSAQAAHLWSLNDEGKITVFQQFVDTKKLADSEK</sequence>
<gene>
    <name evidence="2" type="ORF">LX92_03600</name>
</gene>
<evidence type="ECO:0000313" key="2">
    <source>
        <dbReference type="EMBL" id="PWK21820.1"/>
    </source>
</evidence>
<reference evidence="2 3" key="1">
    <citation type="submission" date="2018-05" db="EMBL/GenBank/DDBJ databases">
        <title>Genomic Encyclopedia of Archaeal and Bacterial Type Strains, Phase II (KMG-II): from individual species to whole genera.</title>
        <authorList>
            <person name="Goeker M."/>
        </authorList>
    </citation>
    <scope>NUCLEOTIDE SEQUENCE [LARGE SCALE GENOMIC DNA]</scope>
    <source>
        <strain evidence="2 3">DSM 23514</strain>
    </source>
</reference>
<dbReference type="InterPro" id="IPR037401">
    <property type="entry name" value="SnoaL-like"/>
</dbReference>